<dbReference type="SUPFAM" id="SSF53448">
    <property type="entry name" value="Nucleotide-diphospho-sugar transferases"/>
    <property type="match status" value="1"/>
</dbReference>
<dbReference type="PANTHER" id="PTHR10859">
    <property type="entry name" value="GLYCOSYL TRANSFERASE"/>
    <property type="match status" value="1"/>
</dbReference>
<dbReference type="AlphaFoldDB" id="A0A1F7HHE7"/>
<protein>
    <recommendedName>
        <fullName evidence="1">Glycosyltransferase 2-like domain-containing protein</fullName>
    </recommendedName>
</protein>
<feature type="domain" description="Glycosyltransferase 2-like" evidence="1">
    <location>
        <begin position="16"/>
        <end position="175"/>
    </location>
</feature>
<name>A0A1F7HHE7_9BACT</name>
<gene>
    <name evidence="2" type="ORF">A3F29_03040</name>
</gene>
<dbReference type="PANTHER" id="PTHR10859:SF91">
    <property type="entry name" value="DOLICHYL-PHOSPHATE BETA-GLUCOSYLTRANSFERASE"/>
    <property type="match status" value="1"/>
</dbReference>
<evidence type="ECO:0000259" key="1">
    <source>
        <dbReference type="Pfam" id="PF00535"/>
    </source>
</evidence>
<reference evidence="2 3" key="1">
    <citation type="journal article" date="2016" name="Nat. Commun.">
        <title>Thousands of microbial genomes shed light on interconnected biogeochemical processes in an aquifer system.</title>
        <authorList>
            <person name="Anantharaman K."/>
            <person name="Brown C.T."/>
            <person name="Hug L.A."/>
            <person name="Sharon I."/>
            <person name="Castelle C.J."/>
            <person name="Probst A.J."/>
            <person name="Thomas B.C."/>
            <person name="Singh A."/>
            <person name="Wilkins M.J."/>
            <person name="Karaoz U."/>
            <person name="Brodie E.L."/>
            <person name="Williams K.H."/>
            <person name="Hubbard S.S."/>
            <person name="Banfield J.F."/>
        </authorList>
    </citation>
    <scope>NUCLEOTIDE SEQUENCE [LARGE SCALE GENOMIC DNA]</scope>
</reference>
<dbReference type="Pfam" id="PF00535">
    <property type="entry name" value="Glycos_transf_2"/>
    <property type="match status" value="1"/>
</dbReference>
<dbReference type="InterPro" id="IPR029044">
    <property type="entry name" value="Nucleotide-diphossugar_trans"/>
</dbReference>
<evidence type="ECO:0000313" key="3">
    <source>
        <dbReference type="Proteomes" id="UP000177199"/>
    </source>
</evidence>
<evidence type="ECO:0000313" key="2">
    <source>
        <dbReference type="EMBL" id="OGK30667.1"/>
    </source>
</evidence>
<accession>A0A1F7HHE7</accession>
<sequence>MLKYTNLLENNMLRISLVIPVFNEEVNLQKGVLDKIGNFVQHNQDFSEVIIVDDGSNDATLQIIKKKYLPEYQNFRLIESKHMGKAAAIITGITNAKGDFVMFSDIDLATPIEEAEKLIEYISVGYDIIIGSRKSKRKGAPLLRKVMALGAMLIRDLFIDLRGIKDTQCGFKLFKIGVAKNIIKNLIVYSHNEVVKGSSISAGFDIEFLFVANKLGYKVKEVPVTWKHVETKHVNFLKDSYEALKDIVKIKRLELKKQYDFNK</sequence>
<dbReference type="GO" id="GO:0006487">
    <property type="term" value="P:protein N-linked glycosylation"/>
    <property type="evidence" value="ECO:0007669"/>
    <property type="project" value="TreeGrafter"/>
</dbReference>
<dbReference type="Proteomes" id="UP000177199">
    <property type="component" value="Unassembled WGS sequence"/>
</dbReference>
<comment type="caution">
    <text evidence="2">The sequence shown here is derived from an EMBL/GenBank/DDBJ whole genome shotgun (WGS) entry which is preliminary data.</text>
</comment>
<dbReference type="InterPro" id="IPR001173">
    <property type="entry name" value="Glyco_trans_2-like"/>
</dbReference>
<proteinExistence type="predicted"/>
<organism evidence="2 3">
    <name type="scientific">Candidatus Roizmanbacteria bacterium RIFCSPHIGHO2_12_FULL_33_9</name>
    <dbReference type="NCBI Taxonomy" id="1802045"/>
    <lineage>
        <taxon>Bacteria</taxon>
        <taxon>Candidatus Roizmaniibacteriota</taxon>
    </lineage>
</organism>
<dbReference type="Gene3D" id="3.90.550.10">
    <property type="entry name" value="Spore Coat Polysaccharide Biosynthesis Protein SpsA, Chain A"/>
    <property type="match status" value="1"/>
</dbReference>
<dbReference type="EMBL" id="MFZV01000042">
    <property type="protein sequence ID" value="OGK30667.1"/>
    <property type="molecule type" value="Genomic_DNA"/>
</dbReference>